<sequence>MNENNLSVLLLSERKQFIDHVAILQKTIYQSFCHLTDKNISVLLPYHSKDILVCILVFQFTKFWYCIFFFLHLFCSYVHALMHFTILN</sequence>
<dbReference type="EMBL" id="JARBDR010000813">
    <property type="protein sequence ID" value="KAJ8305852.1"/>
    <property type="molecule type" value="Genomic_DNA"/>
</dbReference>
<comment type="caution">
    <text evidence="2">The sequence shown here is derived from an EMBL/GenBank/DDBJ whole genome shotgun (WGS) entry which is preliminary data.</text>
</comment>
<keyword evidence="3" id="KW-1185">Reference proteome</keyword>
<keyword evidence="1" id="KW-0472">Membrane</keyword>
<organism evidence="2 3">
    <name type="scientific">Tegillarca granosa</name>
    <name type="common">Malaysian cockle</name>
    <name type="synonym">Anadara granosa</name>
    <dbReference type="NCBI Taxonomy" id="220873"/>
    <lineage>
        <taxon>Eukaryota</taxon>
        <taxon>Metazoa</taxon>
        <taxon>Spiralia</taxon>
        <taxon>Lophotrochozoa</taxon>
        <taxon>Mollusca</taxon>
        <taxon>Bivalvia</taxon>
        <taxon>Autobranchia</taxon>
        <taxon>Pteriomorphia</taxon>
        <taxon>Arcoida</taxon>
        <taxon>Arcoidea</taxon>
        <taxon>Arcidae</taxon>
        <taxon>Tegillarca</taxon>
    </lineage>
</organism>
<keyword evidence="1" id="KW-0812">Transmembrane</keyword>
<feature type="transmembrane region" description="Helical" evidence="1">
    <location>
        <begin position="63"/>
        <end position="86"/>
    </location>
</feature>
<protein>
    <submittedName>
        <fullName evidence="2">Uncharacterized protein</fullName>
    </submittedName>
</protein>
<dbReference type="Proteomes" id="UP001217089">
    <property type="component" value="Unassembled WGS sequence"/>
</dbReference>
<accession>A0ABQ9EPI9</accession>
<gene>
    <name evidence="2" type="ORF">KUTeg_016397</name>
</gene>
<evidence type="ECO:0000256" key="1">
    <source>
        <dbReference type="SAM" id="Phobius"/>
    </source>
</evidence>
<reference evidence="2 3" key="1">
    <citation type="submission" date="2022-12" db="EMBL/GenBank/DDBJ databases">
        <title>Chromosome-level genome of Tegillarca granosa.</title>
        <authorList>
            <person name="Kim J."/>
        </authorList>
    </citation>
    <scope>NUCLEOTIDE SEQUENCE [LARGE SCALE GENOMIC DNA]</scope>
    <source>
        <strain evidence="2">Teg-2019</strain>
        <tissue evidence="2">Adductor muscle</tissue>
    </source>
</reference>
<proteinExistence type="predicted"/>
<evidence type="ECO:0000313" key="2">
    <source>
        <dbReference type="EMBL" id="KAJ8305852.1"/>
    </source>
</evidence>
<evidence type="ECO:0000313" key="3">
    <source>
        <dbReference type="Proteomes" id="UP001217089"/>
    </source>
</evidence>
<keyword evidence="1" id="KW-1133">Transmembrane helix</keyword>
<name>A0ABQ9EPI9_TEGGR</name>